<accession>A0A1I7UCX1</accession>
<dbReference type="PROSITE" id="PS00636">
    <property type="entry name" value="DNAJ_1"/>
    <property type="match status" value="1"/>
</dbReference>
<proteinExistence type="inferred from homology"/>
<dbReference type="SUPFAM" id="SSF46565">
    <property type="entry name" value="Chaperone J-domain"/>
    <property type="match status" value="1"/>
</dbReference>
<keyword evidence="3" id="KW-1133">Transmembrane helix</keyword>
<evidence type="ECO:0000256" key="2">
    <source>
        <dbReference type="ARBA" id="ARBA00022692"/>
    </source>
</evidence>
<keyword evidence="4" id="KW-0472">Membrane</keyword>
<dbReference type="PANTHER" id="PTHR44176:SF1">
    <property type="entry name" value="DNAJ HOMOLOG SUBFAMILY C MEMBER 25"/>
    <property type="match status" value="1"/>
</dbReference>
<evidence type="ECO:0000256" key="5">
    <source>
        <dbReference type="ARBA" id="ARBA00023186"/>
    </source>
</evidence>
<evidence type="ECO:0000259" key="8">
    <source>
        <dbReference type="PROSITE" id="PS50076"/>
    </source>
</evidence>
<dbReference type="AlphaFoldDB" id="A0A1I7UCX1"/>
<dbReference type="CDD" id="cd06257">
    <property type="entry name" value="DnaJ"/>
    <property type="match status" value="1"/>
</dbReference>
<evidence type="ECO:0000256" key="4">
    <source>
        <dbReference type="ARBA" id="ARBA00023136"/>
    </source>
</evidence>
<dbReference type="GO" id="GO:0005789">
    <property type="term" value="C:endoplasmic reticulum membrane"/>
    <property type="evidence" value="ECO:0007669"/>
    <property type="project" value="TreeGrafter"/>
</dbReference>
<dbReference type="InterPro" id="IPR018253">
    <property type="entry name" value="DnaJ_domain_CS"/>
</dbReference>
<dbReference type="InterPro" id="IPR036869">
    <property type="entry name" value="J_dom_sf"/>
</dbReference>
<dbReference type="Gene3D" id="1.10.287.110">
    <property type="entry name" value="DnaJ domain"/>
    <property type="match status" value="1"/>
</dbReference>
<feature type="domain" description="J" evidence="8">
    <location>
        <begin position="37"/>
        <end position="106"/>
    </location>
</feature>
<dbReference type="Pfam" id="PF00226">
    <property type="entry name" value="DnaJ"/>
    <property type="match status" value="1"/>
</dbReference>
<reference evidence="10" key="1">
    <citation type="submission" date="2016-11" db="UniProtKB">
        <authorList>
            <consortium name="WormBaseParasite"/>
        </authorList>
    </citation>
    <scope>IDENTIFICATION</scope>
</reference>
<dbReference type="WBParaSite" id="Csp11.Scaffold629.g8069.t1">
    <property type="protein sequence ID" value="Csp11.Scaffold629.g8069.t1"/>
    <property type="gene ID" value="Csp11.Scaffold629.g8069"/>
</dbReference>
<feature type="signal peptide" evidence="7">
    <location>
        <begin position="1"/>
        <end position="24"/>
    </location>
</feature>
<keyword evidence="5" id="KW-0143">Chaperone</keyword>
<comment type="similarity">
    <text evidence="6">Belongs to the DNAJC25 family.</text>
</comment>
<protein>
    <submittedName>
        <fullName evidence="10">J domain-containing protein</fullName>
    </submittedName>
</protein>
<evidence type="ECO:0000256" key="6">
    <source>
        <dbReference type="ARBA" id="ARBA00024193"/>
    </source>
</evidence>
<evidence type="ECO:0000256" key="7">
    <source>
        <dbReference type="SAM" id="SignalP"/>
    </source>
</evidence>
<evidence type="ECO:0000256" key="3">
    <source>
        <dbReference type="ARBA" id="ARBA00022989"/>
    </source>
</evidence>
<keyword evidence="2" id="KW-0812">Transmembrane</keyword>
<dbReference type="SMART" id="SM00271">
    <property type="entry name" value="DnaJ"/>
    <property type="match status" value="1"/>
</dbReference>
<feature type="chain" id="PRO_5009308843" evidence="7">
    <location>
        <begin position="25"/>
        <end position="198"/>
    </location>
</feature>
<organism evidence="9 10">
    <name type="scientific">Caenorhabditis tropicalis</name>
    <dbReference type="NCBI Taxonomy" id="1561998"/>
    <lineage>
        <taxon>Eukaryota</taxon>
        <taxon>Metazoa</taxon>
        <taxon>Ecdysozoa</taxon>
        <taxon>Nematoda</taxon>
        <taxon>Chromadorea</taxon>
        <taxon>Rhabditida</taxon>
        <taxon>Rhabditina</taxon>
        <taxon>Rhabditomorpha</taxon>
        <taxon>Rhabditoidea</taxon>
        <taxon>Rhabditidae</taxon>
        <taxon>Peloderinae</taxon>
        <taxon>Caenorhabditis</taxon>
    </lineage>
</organism>
<comment type="subcellular location">
    <subcellularLocation>
        <location evidence="1">Membrane</location>
        <topology evidence="1">Multi-pass membrane protein</topology>
    </subcellularLocation>
</comment>
<evidence type="ECO:0000313" key="9">
    <source>
        <dbReference type="Proteomes" id="UP000095282"/>
    </source>
</evidence>
<dbReference type="Proteomes" id="UP000095282">
    <property type="component" value="Unplaced"/>
</dbReference>
<dbReference type="InterPro" id="IPR001623">
    <property type="entry name" value="DnaJ_domain"/>
</dbReference>
<dbReference type="FunFam" id="1.10.287.110:FF:000036">
    <property type="entry name" value="dnaJ homolog subfamily C member 25"/>
    <property type="match status" value="1"/>
</dbReference>
<dbReference type="eggNOG" id="KOG0722">
    <property type="taxonomic scope" value="Eukaryota"/>
</dbReference>
<dbReference type="InterPro" id="IPR044632">
    <property type="entry name" value="DNAJC25-like"/>
</dbReference>
<dbReference type="GO" id="GO:0006457">
    <property type="term" value="P:protein folding"/>
    <property type="evidence" value="ECO:0007669"/>
    <property type="project" value="InterPro"/>
</dbReference>
<dbReference type="STRING" id="1561998.A0A1I7UCX1"/>
<keyword evidence="9" id="KW-1185">Reference proteome</keyword>
<dbReference type="PRINTS" id="PR00625">
    <property type="entry name" value="JDOMAIN"/>
</dbReference>
<dbReference type="PROSITE" id="PS50076">
    <property type="entry name" value="DNAJ_2"/>
    <property type="match status" value="1"/>
</dbReference>
<evidence type="ECO:0000256" key="1">
    <source>
        <dbReference type="ARBA" id="ARBA00004141"/>
    </source>
</evidence>
<evidence type="ECO:0000313" key="10">
    <source>
        <dbReference type="WBParaSite" id="Csp11.Scaffold629.g8069.t1"/>
    </source>
</evidence>
<keyword evidence="7" id="KW-0732">Signal</keyword>
<dbReference type="PANTHER" id="PTHR44176">
    <property type="entry name" value="DNAJ HOMOLOG SUBFAMILY C MEMBER 25"/>
    <property type="match status" value="1"/>
</dbReference>
<sequence length="198" mass="23169">MRLAIGGVPVLLTFLASFIQKCESVGFAPELYCGLENCYDVLEINREEFDKQKLSKAYRALARKHHPDRVKNKEEKTLAEERFRVIATAYETLKDEEAKTNYDYYLDHPDQRFYNYYQYYRLRVAPKVDVRIVIVGTILVISLFQYLSAKHKFSEAIEYATGVGKFRNMAIKDGIDKGLLEMDRNGKLKRQRESIMML</sequence>
<name>A0A1I7UCX1_9PELO</name>